<reference evidence="2 3" key="1">
    <citation type="submission" date="2017-09" db="EMBL/GenBank/DDBJ databases">
        <authorList>
            <person name="Ehlers B."/>
            <person name="Leendertz F.H."/>
        </authorList>
    </citation>
    <scope>NUCLEOTIDE SEQUENCE [LARGE SCALE GENOMIC DNA]</scope>
    <source>
        <strain evidence="2 3">CGMCC 1.12662</strain>
    </source>
</reference>
<dbReference type="EMBL" id="PGTD01000016">
    <property type="protein sequence ID" value="PJE28919.1"/>
    <property type="molecule type" value="Genomic_DNA"/>
</dbReference>
<name>A0A285II85_9RHOB</name>
<dbReference type="OrthoDB" id="8370100at2"/>
<keyword evidence="4" id="KW-1185">Reference proteome</keyword>
<evidence type="ECO:0000313" key="1">
    <source>
        <dbReference type="EMBL" id="PJE28919.1"/>
    </source>
</evidence>
<protein>
    <submittedName>
        <fullName evidence="2">Uncharacterized protein</fullName>
    </submittedName>
</protein>
<proteinExistence type="predicted"/>
<dbReference type="EMBL" id="OBEA01000002">
    <property type="protein sequence ID" value="SNY47695.1"/>
    <property type="molecule type" value="Genomic_DNA"/>
</dbReference>
<gene>
    <name evidence="1" type="ORF">CVM39_10710</name>
    <name evidence="2" type="ORF">SAMN06297129_1224</name>
</gene>
<dbReference type="AlphaFoldDB" id="A0A285II85"/>
<evidence type="ECO:0000313" key="2">
    <source>
        <dbReference type="EMBL" id="SNY47695.1"/>
    </source>
</evidence>
<evidence type="ECO:0000313" key="4">
    <source>
        <dbReference type="Proteomes" id="UP000231702"/>
    </source>
</evidence>
<organism evidence="2 3">
    <name type="scientific">Pseudooceanicola antarcticus</name>
    <dbReference type="NCBI Taxonomy" id="1247613"/>
    <lineage>
        <taxon>Bacteria</taxon>
        <taxon>Pseudomonadati</taxon>
        <taxon>Pseudomonadota</taxon>
        <taxon>Alphaproteobacteria</taxon>
        <taxon>Rhodobacterales</taxon>
        <taxon>Paracoccaceae</taxon>
        <taxon>Pseudooceanicola</taxon>
    </lineage>
</organism>
<accession>A0A285II85</accession>
<dbReference type="RefSeq" id="WP_097144990.1">
    <property type="nucleotide sequence ID" value="NZ_OBEA01000002.1"/>
</dbReference>
<evidence type="ECO:0000313" key="3">
    <source>
        <dbReference type="Proteomes" id="UP000231655"/>
    </source>
</evidence>
<sequence>MLNALIHAKHGKHEDGEERVSWRQTFRAIEDHVTASIFERLSYLSAPCAMRLLHGTTRRNRPKDAETLFSWRSVSLDRMEFWPCWDDPSDNRRSREPDVYCEWQVGDPVRSLHLIVEAKPGSIAQLKDQWVGELKSYHHVQELEGAEEPDIIGFLAIGGRISDPQDFMKAVRAASPEVQVAIGGWEDLARALYFELKANTLPWERRILQDMSDALRLFGYIYVPFLPTLKSMPVISEGAINRIGIRT</sequence>
<dbReference type="Proteomes" id="UP000231702">
    <property type="component" value="Unassembled WGS sequence"/>
</dbReference>
<reference evidence="1 4" key="2">
    <citation type="journal article" date="2018" name="Int. J. Syst. Evol. Microbiol.">
        <title>Pseudooceanicola lipolyticus sp. nov., a marine alphaproteobacterium, reclassification of Oceanicola flagellatus as Pseudooceanicola flagellatus comb. nov. and emended description of the genus Pseudooceanicola.</title>
        <authorList>
            <person name="Huang M.-M."/>
            <person name="Guo L.-L."/>
            <person name="Wu Y.-H."/>
            <person name="Lai Q.-L."/>
            <person name="Shao Z.-Z."/>
            <person name="Wang C.-S."/>
            <person name="Wu M."/>
            <person name="Xu X.-W."/>
        </authorList>
    </citation>
    <scope>NUCLEOTIDE SEQUENCE [LARGE SCALE GENOMIC DNA]</scope>
    <source>
        <strain evidence="1 4">Ar-45</strain>
    </source>
</reference>
<dbReference type="Proteomes" id="UP000231655">
    <property type="component" value="Unassembled WGS sequence"/>
</dbReference>